<dbReference type="GO" id="GO:0016020">
    <property type="term" value="C:membrane"/>
    <property type="evidence" value="ECO:0007669"/>
    <property type="project" value="UniProtKB-SubCell"/>
</dbReference>
<feature type="signal peptide" evidence="6">
    <location>
        <begin position="1"/>
        <end position="21"/>
    </location>
</feature>
<dbReference type="PANTHER" id="PTHR21016:SF25">
    <property type="entry name" value="TM2 DOMAIN-CONTAINING PROTEIN DDB_G0277895-RELATED"/>
    <property type="match status" value="1"/>
</dbReference>
<dbReference type="Proteomes" id="UP001146351">
    <property type="component" value="Unassembled WGS sequence"/>
</dbReference>
<dbReference type="OrthoDB" id="4463378at2759"/>
<evidence type="ECO:0000256" key="6">
    <source>
        <dbReference type="SAM" id="SignalP"/>
    </source>
</evidence>
<evidence type="ECO:0000256" key="2">
    <source>
        <dbReference type="ARBA" id="ARBA00008284"/>
    </source>
</evidence>
<accession>A0A9W9HS39</accession>
<dbReference type="InterPro" id="IPR007829">
    <property type="entry name" value="TM2"/>
</dbReference>
<evidence type="ECO:0000256" key="3">
    <source>
        <dbReference type="ARBA" id="ARBA00022692"/>
    </source>
</evidence>
<keyword evidence="4" id="KW-1133">Transmembrane helix</keyword>
<evidence type="ECO:0000256" key="1">
    <source>
        <dbReference type="ARBA" id="ARBA00004141"/>
    </source>
</evidence>
<feature type="domain" description="TM2" evidence="7">
    <location>
        <begin position="47"/>
        <end position="90"/>
    </location>
</feature>
<dbReference type="EMBL" id="JAPQKO010000007">
    <property type="protein sequence ID" value="KAJ5152504.1"/>
    <property type="molecule type" value="Genomic_DNA"/>
</dbReference>
<name>A0A9W9HS39_9EURO</name>
<keyword evidence="5" id="KW-0472">Membrane</keyword>
<feature type="chain" id="PRO_5040741771" description="TM2 domain-containing protein" evidence="6">
    <location>
        <begin position="22"/>
        <end position="106"/>
    </location>
</feature>
<comment type="subcellular location">
    <subcellularLocation>
        <location evidence="1">Membrane</location>
        <topology evidence="1">Multi-pass membrane protein</topology>
    </subcellularLocation>
</comment>
<organism evidence="8 9">
    <name type="scientific">Penicillium capsulatum</name>
    <dbReference type="NCBI Taxonomy" id="69766"/>
    <lineage>
        <taxon>Eukaryota</taxon>
        <taxon>Fungi</taxon>
        <taxon>Dikarya</taxon>
        <taxon>Ascomycota</taxon>
        <taxon>Pezizomycotina</taxon>
        <taxon>Eurotiomycetes</taxon>
        <taxon>Eurotiomycetidae</taxon>
        <taxon>Eurotiales</taxon>
        <taxon>Aspergillaceae</taxon>
        <taxon>Penicillium</taxon>
    </lineage>
</organism>
<dbReference type="InterPro" id="IPR050932">
    <property type="entry name" value="TM2D1-3-like"/>
</dbReference>
<reference evidence="8" key="1">
    <citation type="submission" date="2022-11" db="EMBL/GenBank/DDBJ databases">
        <authorList>
            <person name="Petersen C."/>
        </authorList>
    </citation>
    <scope>NUCLEOTIDE SEQUENCE</scope>
    <source>
        <strain evidence="8">IBT 21917</strain>
    </source>
</reference>
<gene>
    <name evidence="8" type="ORF">N7492_009784</name>
</gene>
<sequence>MIFFGVAVFVAIQPIVPPAESDEHHNEHYIHARWRDSDNKCDRQERTATLLAIFLGTLGVDQWYAHHWALAVFKLLTGGGFGIWSLVDIILWVVGGVYDTPGCSIG</sequence>
<reference evidence="8" key="2">
    <citation type="journal article" date="2023" name="IMA Fungus">
        <title>Comparative genomic study of the Penicillium genus elucidates a diverse pangenome and 15 lateral gene transfer events.</title>
        <authorList>
            <person name="Petersen C."/>
            <person name="Sorensen T."/>
            <person name="Nielsen M.R."/>
            <person name="Sondergaard T.E."/>
            <person name="Sorensen J.L."/>
            <person name="Fitzpatrick D.A."/>
            <person name="Frisvad J.C."/>
            <person name="Nielsen K.L."/>
        </authorList>
    </citation>
    <scope>NUCLEOTIDE SEQUENCE</scope>
    <source>
        <strain evidence="8">IBT 21917</strain>
    </source>
</reference>
<comment type="similarity">
    <text evidence="2">Belongs to the TM2 family.</text>
</comment>
<evidence type="ECO:0000313" key="9">
    <source>
        <dbReference type="Proteomes" id="UP001146351"/>
    </source>
</evidence>
<comment type="caution">
    <text evidence="8">The sequence shown here is derived from an EMBL/GenBank/DDBJ whole genome shotgun (WGS) entry which is preliminary data.</text>
</comment>
<keyword evidence="3" id="KW-0812">Transmembrane</keyword>
<dbReference type="AlphaFoldDB" id="A0A9W9HS39"/>
<evidence type="ECO:0000256" key="4">
    <source>
        <dbReference type="ARBA" id="ARBA00022989"/>
    </source>
</evidence>
<evidence type="ECO:0000259" key="7">
    <source>
        <dbReference type="Pfam" id="PF05154"/>
    </source>
</evidence>
<keyword evidence="9" id="KW-1185">Reference proteome</keyword>
<keyword evidence="6" id="KW-0732">Signal</keyword>
<evidence type="ECO:0000313" key="8">
    <source>
        <dbReference type="EMBL" id="KAJ5152504.1"/>
    </source>
</evidence>
<proteinExistence type="inferred from homology"/>
<evidence type="ECO:0000256" key="5">
    <source>
        <dbReference type="ARBA" id="ARBA00023136"/>
    </source>
</evidence>
<dbReference type="PANTHER" id="PTHR21016">
    <property type="entry name" value="BETA-AMYLOID BINDING PROTEIN-RELATED"/>
    <property type="match status" value="1"/>
</dbReference>
<protein>
    <recommendedName>
        <fullName evidence="7">TM2 domain-containing protein</fullName>
    </recommendedName>
</protein>
<dbReference type="Pfam" id="PF05154">
    <property type="entry name" value="TM2"/>
    <property type="match status" value="1"/>
</dbReference>